<dbReference type="Proteomes" id="UP000033115">
    <property type="component" value="Chromosome"/>
</dbReference>
<gene>
    <name evidence="1" type="ORF">CSCA_0037</name>
</gene>
<reference evidence="1 2" key="1">
    <citation type="journal article" date="2015" name="J. Biotechnol.">
        <title>Complete genome sequence of a malodorant-producing acetogen, Clostridium scatologenes ATCC 25775(T).</title>
        <authorList>
            <person name="Zhu Z."/>
            <person name="Guo T."/>
            <person name="Zheng H."/>
            <person name="Song T."/>
            <person name="Ouyang P."/>
            <person name="Xie J."/>
        </authorList>
    </citation>
    <scope>NUCLEOTIDE SEQUENCE [LARGE SCALE GENOMIC DNA]</scope>
    <source>
        <strain evidence="1 2">ATCC 25775</strain>
    </source>
</reference>
<dbReference type="InterPro" id="IPR011050">
    <property type="entry name" value="Pectin_lyase_fold/virulence"/>
</dbReference>
<evidence type="ECO:0000313" key="1">
    <source>
        <dbReference type="EMBL" id="AKA67162.1"/>
    </source>
</evidence>
<evidence type="ECO:0008006" key="3">
    <source>
        <dbReference type="Google" id="ProtNLM"/>
    </source>
</evidence>
<dbReference type="HOGENOM" id="CLU_524501_0_0_9"/>
<dbReference type="KEGG" id="csq:CSCA_0037"/>
<evidence type="ECO:0000313" key="2">
    <source>
        <dbReference type="Proteomes" id="UP000033115"/>
    </source>
</evidence>
<name>A0A0E3JWF1_CLOSL</name>
<dbReference type="RefSeq" id="WP_029162230.1">
    <property type="nucleotide sequence ID" value="NZ_CP009933.1"/>
</dbReference>
<dbReference type="Gene3D" id="2.160.20.10">
    <property type="entry name" value="Single-stranded right-handed beta-helix, Pectin lyase-like"/>
    <property type="match status" value="1"/>
</dbReference>
<accession>A0A0E3JWF1</accession>
<dbReference type="InterPro" id="IPR012334">
    <property type="entry name" value="Pectin_lyas_fold"/>
</dbReference>
<protein>
    <recommendedName>
        <fullName evidence="3">Pectate lyase superfamily protein domain-containing protein</fullName>
    </recommendedName>
</protein>
<dbReference type="STRING" id="1548.CSCA_0037"/>
<dbReference type="AlphaFoldDB" id="A0A0E3JWF1"/>
<keyword evidence="2" id="KW-1185">Reference proteome</keyword>
<proteinExistence type="predicted"/>
<sequence length="519" mass="57798">MKNLFRSISILIIVIILIFVQIQGRKMAYKKIVHLKDNLYEQGSLMLNKIKDVFGYRIFKLLEIPYLTEAKGDGITDDTSAMNKELSILGSKGGGVFKLGKRKIYLITSSLNVPSNVTINGNESTILAKIPLSTLIGTNVERRKAAINIIGEFTEQDYTSTAGEFIAQKPMALVETTIESNTTNKVILQKSSDAANLNVGDTVRLCLAWRIPRPVVSEYFKIASIKGTTITFTRNIMNRYDCSLDSVFRNLYNKDPDTSLPFNGINYPDMSTYAYFGLQKVKTVKNVQIKNLIIKKYNQPGYSVGNQGVYILGSENTLIQNVKFINCTLWNLDSQNTVEKNNQYIGDGLNTIPLSYVSNGSNLYYQFNNQYINQSISVEEGAVNSTIFNPLIKCGGEIPIWIVNYVSNIKVKSGELVSQDSTCVIIEKTFGNITVEDINAYGNASCISIKPHVLTGFRTNLKVKNNNLSAMQTTVITLTAGKSLGTVVGEIRDNILLNGDVICDDWSKFHDLKVINYTK</sequence>
<organism evidence="1 2">
    <name type="scientific">Clostridium scatologenes</name>
    <dbReference type="NCBI Taxonomy" id="1548"/>
    <lineage>
        <taxon>Bacteria</taxon>
        <taxon>Bacillati</taxon>
        <taxon>Bacillota</taxon>
        <taxon>Clostridia</taxon>
        <taxon>Eubacteriales</taxon>
        <taxon>Clostridiaceae</taxon>
        <taxon>Clostridium</taxon>
    </lineage>
</organism>
<dbReference type="EMBL" id="CP009933">
    <property type="protein sequence ID" value="AKA67162.1"/>
    <property type="molecule type" value="Genomic_DNA"/>
</dbReference>
<dbReference type="SUPFAM" id="SSF51126">
    <property type="entry name" value="Pectin lyase-like"/>
    <property type="match status" value="1"/>
</dbReference>